<dbReference type="InterPro" id="IPR041664">
    <property type="entry name" value="AAA_16"/>
</dbReference>
<dbReference type="Pfam" id="PF13191">
    <property type="entry name" value="AAA_16"/>
    <property type="match status" value="1"/>
</dbReference>
<dbReference type="SMART" id="SM00421">
    <property type="entry name" value="HTH_LUXR"/>
    <property type="match status" value="1"/>
</dbReference>
<dbReference type="InterPro" id="IPR016032">
    <property type="entry name" value="Sig_transdc_resp-reg_C-effctor"/>
</dbReference>
<dbReference type="SUPFAM" id="SSF52540">
    <property type="entry name" value="P-loop containing nucleoside triphosphate hydrolases"/>
    <property type="match status" value="1"/>
</dbReference>
<accession>A0A1H5KAZ1</accession>
<dbReference type="InterPro" id="IPR036388">
    <property type="entry name" value="WH-like_DNA-bd_sf"/>
</dbReference>
<name>A0A1H5KAZ1_9MICC</name>
<dbReference type="PRINTS" id="PR00038">
    <property type="entry name" value="HTHLUXR"/>
</dbReference>
<dbReference type="InterPro" id="IPR000792">
    <property type="entry name" value="Tscrpt_reg_LuxR_C"/>
</dbReference>
<evidence type="ECO:0000256" key="1">
    <source>
        <dbReference type="ARBA" id="ARBA00023015"/>
    </source>
</evidence>
<dbReference type="AlphaFoldDB" id="A0A1H5KAZ1"/>
<dbReference type="CDD" id="cd06170">
    <property type="entry name" value="LuxR_C_like"/>
    <property type="match status" value="1"/>
</dbReference>
<reference evidence="5 6" key="1">
    <citation type="submission" date="2016-10" db="EMBL/GenBank/DDBJ databases">
        <authorList>
            <person name="de Groot N.N."/>
        </authorList>
    </citation>
    <scope>NUCLEOTIDE SEQUENCE [LARGE SCALE GENOMIC DNA]</scope>
    <source>
        <strain evidence="5 6">DSM 22274</strain>
    </source>
</reference>
<gene>
    <name evidence="5" type="ORF">SAMN04489740_1934</name>
</gene>
<evidence type="ECO:0000256" key="3">
    <source>
        <dbReference type="ARBA" id="ARBA00023163"/>
    </source>
</evidence>
<sequence>MDNRVQGVDIVGRAQELAFLGAFLGNATKGLAGTLIVSGDAGVGKTALVQHACLSPTFTGQVLTGAGLPLSATSIPLLALRHAFRAADTFDAGGQLALSSSGEVAANVPMVIDEWLDGLCRHHPVVLVIDDLQWVDQGTLDVLMYLIAGLAARRLAIIGTLRSGEVGEHHPLQRWLADIRRMPRIESFILAPLNRPDTEAQLSSLLGEPPHQSLVQDVFDHTAGNAYLNRLVIAGLEPTARHLPAALPADLKGAVLRSWRGLSMEARQLTQLMAVGGLPLPSSELGAISELNGGPLNVLALLREGADAGILECSLDGQRWWFHHPLITEALQHGLDGDERAKWHAIFAAYTESKVADQTTPDFSSLAALSDHYYLCGRPADAYHWALRACAGTGLPNGAAGQVELLRRAVDLHSKIPRPAESRYELLTRLRWAAEVTGDPEAELESIEALLADIDSTQQPLDAAELLVRRALLQFSTGREFISRSNLLQAVELGGSNKQSWQYAYALAEFAHVGLWNEDPDAPGLAAEALSVARNAGNSRALSFALTANSMAALLAGHPDEARPLAAEAANAAAQARDFWALLHATIWQANATEAWSSQDFAELMRAGRELLSQMDAPHLYLAKMAADEASSCLSIGRWQECEAALRVALGANPGAMGDIAARLTATRLAALQGRQGEAEAHLARAEEIYSQSSTFNNLDFDAVRAELLVTGGNPAAAFAAAMAGLSEEGQPPTMCEWLLPLAARALADQIQEARDEGRAFDSLMASLDDLVLQFPRALQESGLTTDHYDHQVEAFNLLYQAEVGRARKSPGNAMLWIRTADSCAAGALRWEECYCLWRAAESLLMHGHSLRPLASSMLRRGLSLANELQALPVQTRLLKLAQDARISTLGPVVDALTVEPAPLPGLTRREHEVLAFVIAGQSYAEIAESLVISQKTVSTHISNLLRKTGASNRIDLTRLATRPDR</sequence>
<dbReference type="PROSITE" id="PS50043">
    <property type="entry name" value="HTH_LUXR_2"/>
    <property type="match status" value="1"/>
</dbReference>
<organism evidence="5 6">
    <name type="scientific">Arthrobacter alpinus</name>
    <dbReference type="NCBI Taxonomy" id="656366"/>
    <lineage>
        <taxon>Bacteria</taxon>
        <taxon>Bacillati</taxon>
        <taxon>Actinomycetota</taxon>
        <taxon>Actinomycetes</taxon>
        <taxon>Micrococcales</taxon>
        <taxon>Micrococcaceae</taxon>
        <taxon>Arthrobacter</taxon>
    </lineage>
</organism>
<dbReference type="RefSeq" id="WP_170835446.1">
    <property type="nucleotide sequence ID" value="NZ_FNTV01000001.1"/>
</dbReference>
<dbReference type="InterPro" id="IPR027417">
    <property type="entry name" value="P-loop_NTPase"/>
</dbReference>
<feature type="domain" description="HTH luxR-type" evidence="4">
    <location>
        <begin position="900"/>
        <end position="965"/>
    </location>
</feature>
<evidence type="ECO:0000313" key="6">
    <source>
        <dbReference type="Proteomes" id="UP000182725"/>
    </source>
</evidence>
<keyword evidence="3" id="KW-0804">Transcription</keyword>
<evidence type="ECO:0000313" key="5">
    <source>
        <dbReference type="EMBL" id="SEE61764.1"/>
    </source>
</evidence>
<dbReference type="PANTHER" id="PTHR44688">
    <property type="entry name" value="DNA-BINDING TRANSCRIPTIONAL ACTIVATOR DEVR_DOSR"/>
    <property type="match status" value="1"/>
</dbReference>
<proteinExistence type="predicted"/>
<dbReference type="SUPFAM" id="SSF46894">
    <property type="entry name" value="C-terminal effector domain of the bipartite response regulators"/>
    <property type="match status" value="1"/>
</dbReference>
<dbReference type="Pfam" id="PF00196">
    <property type="entry name" value="GerE"/>
    <property type="match status" value="1"/>
</dbReference>
<dbReference type="Gene3D" id="1.10.10.10">
    <property type="entry name" value="Winged helix-like DNA-binding domain superfamily/Winged helix DNA-binding domain"/>
    <property type="match status" value="1"/>
</dbReference>
<dbReference type="Gene3D" id="3.40.50.300">
    <property type="entry name" value="P-loop containing nucleotide triphosphate hydrolases"/>
    <property type="match status" value="1"/>
</dbReference>
<dbReference type="Proteomes" id="UP000182725">
    <property type="component" value="Unassembled WGS sequence"/>
</dbReference>
<dbReference type="PANTHER" id="PTHR44688:SF16">
    <property type="entry name" value="DNA-BINDING TRANSCRIPTIONAL ACTIVATOR DEVR_DOSR"/>
    <property type="match status" value="1"/>
</dbReference>
<evidence type="ECO:0000256" key="2">
    <source>
        <dbReference type="ARBA" id="ARBA00023125"/>
    </source>
</evidence>
<dbReference type="GO" id="GO:0003677">
    <property type="term" value="F:DNA binding"/>
    <property type="evidence" value="ECO:0007669"/>
    <property type="project" value="UniProtKB-KW"/>
</dbReference>
<dbReference type="EMBL" id="FNTV01000001">
    <property type="protein sequence ID" value="SEE61764.1"/>
    <property type="molecule type" value="Genomic_DNA"/>
</dbReference>
<evidence type="ECO:0000259" key="4">
    <source>
        <dbReference type="PROSITE" id="PS50043"/>
    </source>
</evidence>
<dbReference type="PROSITE" id="PS00622">
    <property type="entry name" value="HTH_LUXR_1"/>
    <property type="match status" value="1"/>
</dbReference>
<keyword evidence="2" id="KW-0238">DNA-binding</keyword>
<dbReference type="GO" id="GO:0006355">
    <property type="term" value="P:regulation of DNA-templated transcription"/>
    <property type="evidence" value="ECO:0007669"/>
    <property type="project" value="InterPro"/>
</dbReference>
<keyword evidence="1" id="KW-0805">Transcription regulation</keyword>
<protein>
    <submittedName>
        <fullName evidence="5">AAA ATPase domain-containing protein</fullName>
    </submittedName>
</protein>